<keyword evidence="7" id="KW-0472">Membrane</keyword>
<keyword evidence="4" id="KW-0808">Transferase</keyword>
<keyword evidence="5" id="KW-0812">Transmembrane</keyword>
<evidence type="ECO:0000256" key="2">
    <source>
        <dbReference type="ARBA" id="ARBA00006464"/>
    </source>
</evidence>
<comment type="similarity">
    <text evidence="2">Belongs to the bacterial sugar transferase family.</text>
</comment>
<dbReference type="GO" id="GO:0005886">
    <property type="term" value="C:plasma membrane"/>
    <property type="evidence" value="ECO:0007669"/>
    <property type="project" value="UniProtKB-SubCell"/>
</dbReference>
<comment type="caution">
    <text evidence="10">The sequence shown here is derived from an EMBL/GenBank/DDBJ whole genome shotgun (WGS) entry which is preliminary data.</text>
</comment>
<dbReference type="GO" id="GO:0016780">
    <property type="term" value="F:phosphotransferase activity, for other substituted phosphate groups"/>
    <property type="evidence" value="ECO:0007669"/>
    <property type="project" value="TreeGrafter"/>
</dbReference>
<reference evidence="10 11" key="1">
    <citation type="journal article" date="2018" name="Int. J. Syst. Evol. Microbiol.">
        <title>Pseudooceanicola lipolyticus sp. nov., a marine alphaproteobacterium, reclassification of Oceanicola flagellatus as Pseudooceanicola flagellatus comb. nov. and emended description of the genus Pseudooceanicola.</title>
        <authorList>
            <person name="Huang M.-M."/>
            <person name="Guo L.-L."/>
            <person name="Wu Y.-H."/>
            <person name="Lai Q.-L."/>
            <person name="Shao Z.-Z."/>
            <person name="Wang C.-S."/>
            <person name="Wu M."/>
            <person name="Xu X.-W."/>
        </authorList>
    </citation>
    <scope>NUCLEOTIDE SEQUENCE [LARGE SCALE GENOMIC DNA]</scope>
    <source>
        <strain evidence="10 11">157</strain>
    </source>
</reference>
<feature type="domain" description="Bacterial sugar transferase" evidence="9">
    <location>
        <begin position="2"/>
        <end position="193"/>
    </location>
</feature>
<dbReference type="Proteomes" id="UP000231553">
    <property type="component" value="Unassembled WGS sequence"/>
</dbReference>
<evidence type="ECO:0000259" key="9">
    <source>
        <dbReference type="Pfam" id="PF02397"/>
    </source>
</evidence>
<keyword evidence="3" id="KW-1003">Cell membrane</keyword>
<evidence type="ECO:0000313" key="10">
    <source>
        <dbReference type="EMBL" id="PJE33518.1"/>
    </source>
</evidence>
<name>A0A2M8ITB3_9RHOB</name>
<dbReference type="OrthoDB" id="9808602at2"/>
<evidence type="ECO:0000256" key="4">
    <source>
        <dbReference type="ARBA" id="ARBA00022679"/>
    </source>
</evidence>
<evidence type="ECO:0000256" key="5">
    <source>
        <dbReference type="ARBA" id="ARBA00022692"/>
    </source>
</evidence>
<organism evidence="10 11">
    <name type="scientific">Pseudooceanicola lipolyticus</name>
    <dbReference type="NCBI Taxonomy" id="2029104"/>
    <lineage>
        <taxon>Bacteria</taxon>
        <taxon>Pseudomonadati</taxon>
        <taxon>Pseudomonadota</taxon>
        <taxon>Alphaproteobacteria</taxon>
        <taxon>Rhodobacterales</taxon>
        <taxon>Paracoccaceae</taxon>
        <taxon>Pseudooceanicola</taxon>
    </lineage>
</organism>
<dbReference type="InterPro" id="IPR003362">
    <property type="entry name" value="Bact_transf"/>
</dbReference>
<dbReference type="AlphaFoldDB" id="A0A2M8ITB3"/>
<gene>
    <name evidence="10" type="ORF">CVM52_25760</name>
</gene>
<dbReference type="GO" id="GO:0000271">
    <property type="term" value="P:polysaccharide biosynthetic process"/>
    <property type="evidence" value="ECO:0007669"/>
    <property type="project" value="UniProtKB-KW"/>
</dbReference>
<dbReference type="EMBL" id="PGTB01000345">
    <property type="protein sequence ID" value="PJE33518.1"/>
    <property type="molecule type" value="Genomic_DNA"/>
</dbReference>
<evidence type="ECO:0000256" key="3">
    <source>
        <dbReference type="ARBA" id="ARBA00022475"/>
    </source>
</evidence>
<dbReference type="PANTHER" id="PTHR30576">
    <property type="entry name" value="COLANIC BIOSYNTHESIS UDP-GLUCOSE LIPID CARRIER TRANSFERASE"/>
    <property type="match status" value="1"/>
</dbReference>
<sequence>MKRPFDLALALLALPVCLPAIALLWALVRLEGGPGFFSQARVGRGGRVFACWKLRTMVPEAEKVLAELCARDPQAAREWQTNQKLARDPRITRIGAVLRATSLDELPQILNVLKGDMSFVGPRPFMTSQERQYREGGGSAYFHLRPGITGPWQIDGRGATAFVDRVRYDTAYWQRLSLAGDLRLLARTVGVVLGRTGQ</sequence>
<evidence type="ECO:0000256" key="1">
    <source>
        <dbReference type="ARBA" id="ARBA00004236"/>
    </source>
</evidence>
<evidence type="ECO:0000256" key="8">
    <source>
        <dbReference type="ARBA" id="ARBA00023169"/>
    </source>
</evidence>
<keyword evidence="8" id="KW-0270">Exopolysaccharide synthesis</keyword>
<keyword evidence="6" id="KW-1133">Transmembrane helix</keyword>
<accession>A0A2M8ITB3</accession>
<keyword evidence="11" id="KW-1185">Reference proteome</keyword>
<protein>
    <submittedName>
        <fullName evidence="10">Exopolysaccharide biosynthesis protein</fullName>
    </submittedName>
</protein>
<proteinExistence type="inferred from homology"/>
<dbReference type="Pfam" id="PF02397">
    <property type="entry name" value="Bac_transf"/>
    <property type="match status" value="1"/>
</dbReference>
<evidence type="ECO:0000313" key="11">
    <source>
        <dbReference type="Proteomes" id="UP000231553"/>
    </source>
</evidence>
<evidence type="ECO:0000256" key="6">
    <source>
        <dbReference type="ARBA" id="ARBA00022989"/>
    </source>
</evidence>
<dbReference type="PANTHER" id="PTHR30576:SF4">
    <property type="entry name" value="UNDECAPRENYL-PHOSPHATE GALACTOSE PHOSPHOTRANSFERASE"/>
    <property type="match status" value="1"/>
</dbReference>
<comment type="subcellular location">
    <subcellularLocation>
        <location evidence="1">Cell membrane</location>
    </subcellularLocation>
</comment>
<evidence type="ECO:0000256" key="7">
    <source>
        <dbReference type="ARBA" id="ARBA00023136"/>
    </source>
</evidence>